<dbReference type="AlphaFoldDB" id="D6PLP7"/>
<name>D6PLP7_9ZZZZ</name>
<dbReference type="EMBL" id="GU943153">
    <property type="protein sequence ID" value="ADD96648.1"/>
    <property type="molecule type" value="Genomic_DNA"/>
</dbReference>
<protein>
    <submittedName>
        <fullName evidence="1">Uncharacterized protein</fullName>
    </submittedName>
</protein>
<organism evidence="1">
    <name type="scientific">uncultured organism MedDCM-OCT-S12-C92</name>
    <dbReference type="NCBI Taxonomy" id="743668"/>
    <lineage>
        <taxon>unclassified sequences</taxon>
        <taxon>environmental samples</taxon>
    </lineage>
</organism>
<proteinExistence type="predicted"/>
<evidence type="ECO:0000313" key="1">
    <source>
        <dbReference type="EMBL" id="ADD96648.1"/>
    </source>
</evidence>
<sequence>MAGTRAIDKLCKAFSVEERSSYTIKSGEEVILKLYWKPLTIADRDAINNSLKALNVDTAEDNLDFAIQMVIRKAEDEAGSRLFSDGDRAKIKNRLPLSVVLDIMSKMQSMDEVEEPDALKSEA</sequence>
<reference evidence="1" key="1">
    <citation type="journal article" date="2010" name="ISME J.">
        <title>Metagenome of the Mediterranean deep chlorophyll maximum studied by direct and fosmid library 454 pyrosequencing.</title>
        <authorList>
            <person name="Ghai R."/>
            <person name="Martin-Cuadrado A.B."/>
            <person name="Molto A.G."/>
            <person name="Heredia I.G."/>
            <person name="Cabrera R."/>
            <person name="Martin J."/>
            <person name="Verdu M."/>
            <person name="Deschamps P."/>
            <person name="Moreira D."/>
            <person name="Lopez-Garcia P."/>
            <person name="Mira A."/>
            <person name="Rodriguez-Valera F."/>
        </authorList>
    </citation>
    <scope>NUCLEOTIDE SEQUENCE</scope>
</reference>
<accession>D6PLP7</accession>